<evidence type="ECO:0000259" key="7">
    <source>
        <dbReference type="Pfam" id="PF04116"/>
    </source>
</evidence>
<sequence length="622" mass="71796">MASMPGILTDWPWKPLGSFKHVILAPWAIQNTYSYVVRGENGLAPALVFPFLLLRMIHNQLWISLSRYRTAKGNNLIVDKAIEFDQVDRERNWDDQILFNGILFYIGAMLIPGAKDLPLWRNDGVIITMLLHAGPVEFLYYWLHRLLHHHYLYSRYHSHHHSSIATEPITSVIHPFAEHIAYFVLFAIPMLTTLFNGTASVVSLTIYVLYIDFMNNMGHCNFELIPKWLFSIFPPLKYFMYTPSFHSLHHTQFRTNYSLFMPIYDYIYGTVDKSSDTLYENSLKRKEEVPDVVHLTHITTPQSIYHLRLGFPYLASSPETPKWYLCLMWPVTMWTMMFTWIYGRTFVFERHRLDKLRLQTWAISKYNIQYLMQWQNQSINQIIEEAILEADEKGVKVLSLGLLNQGEELNKYGELYVRKHPTLKTKVVDGSSLAIAVVLSSIPKGTTQVLLRGRPNKVACAIALSLSQRGIQVATTHKEDFEKLKASFGRESTNNLVLSKKYTVKTWLVDDALSEEEQMKATKGTVFIPLSQFPPKKKRKDCFYHSTPALVAPASLENVDSCENWLPRRVMSAWRVAGIVHALEGWNVHECGNSIFDVDKVWQAAVRHGFQPLAITTAFRSN</sequence>
<evidence type="ECO:0000256" key="5">
    <source>
        <dbReference type="ARBA" id="ARBA00023136"/>
    </source>
</evidence>
<keyword evidence="3 6" id="KW-0812">Transmembrane</keyword>
<evidence type="ECO:0000256" key="1">
    <source>
        <dbReference type="ARBA" id="ARBA00004141"/>
    </source>
</evidence>
<reference evidence="10" key="1">
    <citation type="journal article" date="2016" name="Nat. Biotechnol.">
        <title>Sequencing wild and cultivated cassava and related species reveals extensive interspecific hybridization and genetic diversity.</title>
        <authorList>
            <person name="Bredeson J.V."/>
            <person name="Lyons J.B."/>
            <person name="Prochnik S.E."/>
            <person name="Wu G.A."/>
            <person name="Ha C.M."/>
            <person name="Edsinger-Gonzales E."/>
            <person name="Grimwood J."/>
            <person name="Schmutz J."/>
            <person name="Rabbi I.Y."/>
            <person name="Egesi C."/>
            <person name="Nauluvula P."/>
            <person name="Lebot V."/>
            <person name="Ndunguru J."/>
            <person name="Mkamilo G."/>
            <person name="Bart R.S."/>
            <person name="Setter T.L."/>
            <person name="Gleadow R.M."/>
            <person name="Kulakow P."/>
            <person name="Ferguson M.E."/>
            <person name="Rounsley S."/>
            <person name="Rokhsar D.S."/>
        </authorList>
    </citation>
    <scope>NUCLEOTIDE SEQUENCE [LARGE SCALE GENOMIC DNA]</scope>
    <source>
        <strain evidence="10">cv. AM560-2</strain>
    </source>
</reference>
<dbReference type="Proteomes" id="UP000091857">
    <property type="component" value="Chromosome 5"/>
</dbReference>
<feature type="transmembrane region" description="Helical" evidence="6">
    <location>
        <begin position="126"/>
        <end position="143"/>
    </location>
</feature>
<keyword evidence="10" id="KW-1185">Reference proteome</keyword>
<name>A0A2C9VTS4_MANES</name>
<dbReference type="GO" id="GO:0005506">
    <property type="term" value="F:iron ion binding"/>
    <property type="evidence" value="ECO:0007669"/>
    <property type="project" value="InterPro"/>
</dbReference>
<dbReference type="GO" id="GO:0016491">
    <property type="term" value="F:oxidoreductase activity"/>
    <property type="evidence" value="ECO:0007669"/>
    <property type="project" value="InterPro"/>
</dbReference>
<dbReference type="PANTHER" id="PTHR11863">
    <property type="entry name" value="STEROL DESATURASE"/>
    <property type="match status" value="1"/>
</dbReference>
<dbReference type="Pfam" id="PF12076">
    <property type="entry name" value="CER1-like_C"/>
    <property type="match status" value="1"/>
</dbReference>
<dbReference type="InterPro" id="IPR050307">
    <property type="entry name" value="Sterol_Desaturase_Related"/>
</dbReference>
<feature type="domain" description="Fatty acid hydroxylase" evidence="7">
    <location>
        <begin position="131"/>
        <end position="270"/>
    </location>
</feature>
<feature type="domain" description="Very-long-chain aldehyde decarbonylase CER1-like C-terminal" evidence="8">
    <location>
        <begin position="449"/>
        <end position="612"/>
    </location>
</feature>
<comment type="similarity">
    <text evidence="2">Belongs to the sterol desaturase family.</text>
</comment>
<protein>
    <recommendedName>
        <fullName evidence="11">Fatty acid hydroxylase domain-containing protein</fullName>
    </recommendedName>
</protein>
<dbReference type="InterPro" id="IPR006694">
    <property type="entry name" value="Fatty_acid_hydroxylase"/>
</dbReference>
<evidence type="ECO:0000256" key="3">
    <source>
        <dbReference type="ARBA" id="ARBA00022692"/>
    </source>
</evidence>
<dbReference type="AlphaFoldDB" id="A0A2C9VTS4"/>
<evidence type="ECO:0000313" key="9">
    <source>
        <dbReference type="EMBL" id="OAY49485.1"/>
    </source>
</evidence>
<gene>
    <name evidence="9" type="ORF">MANES_05G060000v8</name>
</gene>
<evidence type="ECO:0000259" key="8">
    <source>
        <dbReference type="Pfam" id="PF12076"/>
    </source>
</evidence>
<evidence type="ECO:0000256" key="6">
    <source>
        <dbReference type="SAM" id="Phobius"/>
    </source>
</evidence>
<evidence type="ECO:0000256" key="4">
    <source>
        <dbReference type="ARBA" id="ARBA00022989"/>
    </source>
</evidence>
<dbReference type="Gramene" id="Manes.05G060000.1.v8.1">
    <property type="protein sequence ID" value="Manes.05G060000.1.v8.1.CDS"/>
    <property type="gene ID" value="Manes.05G060000.v8.1"/>
</dbReference>
<dbReference type="OrthoDB" id="408954at2759"/>
<dbReference type="Pfam" id="PF04116">
    <property type="entry name" value="FA_hydroxylase"/>
    <property type="match status" value="1"/>
</dbReference>
<organism evidence="9 10">
    <name type="scientific">Manihot esculenta</name>
    <name type="common">Cassava</name>
    <name type="synonym">Jatropha manihot</name>
    <dbReference type="NCBI Taxonomy" id="3983"/>
    <lineage>
        <taxon>Eukaryota</taxon>
        <taxon>Viridiplantae</taxon>
        <taxon>Streptophyta</taxon>
        <taxon>Embryophyta</taxon>
        <taxon>Tracheophyta</taxon>
        <taxon>Spermatophyta</taxon>
        <taxon>Magnoliopsida</taxon>
        <taxon>eudicotyledons</taxon>
        <taxon>Gunneridae</taxon>
        <taxon>Pentapetalae</taxon>
        <taxon>rosids</taxon>
        <taxon>fabids</taxon>
        <taxon>Malpighiales</taxon>
        <taxon>Euphorbiaceae</taxon>
        <taxon>Crotonoideae</taxon>
        <taxon>Manihoteae</taxon>
        <taxon>Manihot</taxon>
    </lineage>
</organism>
<accession>A0A2C9VTS4</accession>
<keyword evidence="4 6" id="KW-1133">Transmembrane helix</keyword>
<keyword evidence="5 6" id="KW-0472">Membrane</keyword>
<dbReference type="GO" id="GO:0008610">
    <property type="term" value="P:lipid biosynthetic process"/>
    <property type="evidence" value="ECO:0007669"/>
    <property type="project" value="InterPro"/>
</dbReference>
<feature type="transmembrane region" description="Helical" evidence="6">
    <location>
        <begin position="180"/>
        <end position="209"/>
    </location>
</feature>
<dbReference type="GO" id="GO:0016020">
    <property type="term" value="C:membrane"/>
    <property type="evidence" value="ECO:0007669"/>
    <property type="project" value="UniProtKB-SubCell"/>
</dbReference>
<dbReference type="EMBL" id="CM004391">
    <property type="protein sequence ID" value="OAY49485.1"/>
    <property type="molecule type" value="Genomic_DNA"/>
</dbReference>
<feature type="transmembrane region" description="Helical" evidence="6">
    <location>
        <begin position="97"/>
        <end position="114"/>
    </location>
</feature>
<proteinExistence type="inferred from homology"/>
<evidence type="ECO:0000313" key="10">
    <source>
        <dbReference type="Proteomes" id="UP000091857"/>
    </source>
</evidence>
<evidence type="ECO:0000256" key="2">
    <source>
        <dbReference type="ARBA" id="ARBA00009324"/>
    </source>
</evidence>
<dbReference type="InterPro" id="IPR021940">
    <property type="entry name" value="CER1-like_C"/>
</dbReference>
<comment type="caution">
    <text evidence="9">The sequence shown here is derived from an EMBL/GenBank/DDBJ whole genome shotgun (WGS) entry which is preliminary data.</text>
</comment>
<comment type="subcellular location">
    <subcellularLocation>
        <location evidence="1">Membrane</location>
        <topology evidence="1">Multi-pass membrane protein</topology>
    </subcellularLocation>
</comment>
<dbReference type="OMA" id="WSMVLTR"/>
<evidence type="ECO:0008006" key="11">
    <source>
        <dbReference type="Google" id="ProtNLM"/>
    </source>
</evidence>